<name>A0A177D4F7_ALTAL</name>
<sequence>MNALDFLVDFATLVSTSEALRPGYDGNNIDPMRSKMDLVPERGARLIEKLLPINGERPVNTTQFRSNMAPSLSQSTFSAYVVDRPSSNTHRHDPYEEFLAVPSNPHMSQPFDQFLHQNPGLGLSFVTDNDMSYPACECERFTQWIPNHETGYSLPTKPVSWNHVQPYQQPPDHDMQFLETQFVPLVGETRVQSSQCMDAACHCQYTPPHQQPVSNDYAPTFPRLVWGSHTSIYDRKCWKEDDEWTWKC</sequence>
<organism evidence="1 2">
    <name type="scientific">Alternaria alternata</name>
    <name type="common">Alternaria rot fungus</name>
    <name type="synonym">Torula alternata</name>
    <dbReference type="NCBI Taxonomy" id="5599"/>
    <lineage>
        <taxon>Eukaryota</taxon>
        <taxon>Fungi</taxon>
        <taxon>Dikarya</taxon>
        <taxon>Ascomycota</taxon>
        <taxon>Pezizomycotina</taxon>
        <taxon>Dothideomycetes</taxon>
        <taxon>Pleosporomycetidae</taxon>
        <taxon>Pleosporales</taxon>
        <taxon>Pleosporineae</taxon>
        <taxon>Pleosporaceae</taxon>
        <taxon>Alternaria</taxon>
        <taxon>Alternaria sect. Alternaria</taxon>
        <taxon>Alternaria alternata complex</taxon>
    </lineage>
</organism>
<gene>
    <name evidence="1" type="ORF">CC77DRAFT_569902</name>
</gene>
<protein>
    <submittedName>
        <fullName evidence="1">Uncharacterized protein</fullName>
    </submittedName>
</protein>
<reference evidence="1 2" key="1">
    <citation type="submission" date="2016-05" db="EMBL/GenBank/DDBJ databases">
        <title>Comparative analysis of secretome profiles of manganese(II)-oxidizing ascomycete fungi.</title>
        <authorList>
            <consortium name="DOE Joint Genome Institute"/>
            <person name="Zeiner C.A."/>
            <person name="Purvine S.O."/>
            <person name="Zink E.M."/>
            <person name="Wu S."/>
            <person name="Pasa-Tolic L."/>
            <person name="Chaput D.L."/>
            <person name="Haridas S."/>
            <person name="Grigoriev I.V."/>
            <person name="Santelli C.M."/>
            <person name="Hansel C.M."/>
        </authorList>
    </citation>
    <scope>NUCLEOTIDE SEQUENCE [LARGE SCALE GENOMIC DNA]</scope>
    <source>
        <strain evidence="1 2">SRC1lrK2f</strain>
    </source>
</reference>
<dbReference type="RefSeq" id="XP_018379712.1">
    <property type="nucleotide sequence ID" value="XM_018532256.1"/>
</dbReference>
<dbReference type="VEuPathDB" id="FungiDB:CC77DRAFT_569902"/>
<dbReference type="EMBL" id="KV441501">
    <property type="protein sequence ID" value="OAG14291.1"/>
    <property type="molecule type" value="Genomic_DNA"/>
</dbReference>
<dbReference type="Proteomes" id="UP000077248">
    <property type="component" value="Unassembled WGS sequence"/>
</dbReference>
<proteinExistence type="predicted"/>
<accession>A0A177D4F7</accession>
<dbReference type="KEGG" id="aalt:CC77DRAFT_569902"/>
<dbReference type="GeneID" id="29117850"/>
<evidence type="ECO:0000313" key="1">
    <source>
        <dbReference type="EMBL" id="OAG14291.1"/>
    </source>
</evidence>
<dbReference type="AlphaFoldDB" id="A0A177D4F7"/>
<keyword evidence="2" id="KW-1185">Reference proteome</keyword>
<evidence type="ECO:0000313" key="2">
    <source>
        <dbReference type="Proteomes" id="UP000077248"/>
    </source>
</evidence>